<keyword evidence="7" id="KW-1185">Reference proteome</keyword>
<reference evidence="6" key="1">
    <citation type="journal article" date="2014" name="Int. J. Syst. Evol. Microbiol.">
        <title>Complete genome sequence of Corynebacterium casei LMG S-19264T (=DSM 44701T), isolated from a smear-ripened cheese.</title>
        <authorList>
            <consortium name="US DOE Joint Genome Institute (JGI-PGF)"/>
            <person name="Walter F."/>
            <person name="Albersmeier A."/>
            <person name="Kalinowski J."/>
            <person name="Ruckert C."/>
        </authorList>
    </citation>
    <scope>NUCLEOTIDE SEQUENCE</scope>
    <source>
        <strain evidence="6">CGMCC 1.3617</strain>
    </source>
</reference>
<dbReference type="EMBL" id="BMKW01000008">
    <property type="protein sequence ID" value="GGJ24517.1"/>
    <property type="molecule type" value="Genomic_DNA"/>
</dbReference>
<dbReference type="InterPro" id="IPR010987">
    <property type="entry name" value="Glutathione-S-Trfase_C-like"/>
</dbReference>
<dbReference type="InterPro" id="IPR036249">
    <property type="entry name" value="Thioredoxin-like_sf"/>
</dbReference>
<dbReference type="Proteomes" id="UP000661507">
    <property type="component" value="Unassembled WGS sequence"/>
</dbReference>
<dbReference type="GO" id="GO:0004364">
    <property type="term" value="F:glutathione transferase activity"/>
    <property type="evidence" value="ECO:0007669"/>
    <property type="project" value="UniProtKB-EC"/>
</dbReference>
<feature type="domain" description="GST C-terminal" evidence="5">
    <location>
        <begin position="105"/>
        <end position="231"/>
    </location>
</feature>
<dbReference type="InterPro" id="IPR040079">
    <property type="entry name" value="Glutathione_S-Trfase"/>
</dbReference>
<keyword evidence="2" id="KW-0808">Transferase</keyword>
<evidence type="ECO:0000256" key="2">
    <source>
        <dbReference type="ARBA" id="ARBA00022679"/>
    </source>
</evidence>
<dbReference type="EC" id="2.5.1.18" evidence="1"/>
<dbReference type="Pfam" id="PF22041">
    <property type="entry name" value="GST_C_7"/>
    <property type="match status" value="1"/>
</dbReference>
<evidence type="ECO:0000256" key="3">
    <source>
        <dbReference type="ARBA" id="ARBA00047960"/>
    </source>
</evidence>
<dbReference type="InterPro" id="IPR036282">
    <property type="entry name" value="Glutathione-S-Trfase_C_sf"/>
</dbReference>
<evidence type="ECO:0000313" key="6">
    <source>
        <dbReference type="EMBL" id="GGJ24517.1"/>
    </source>
</evidence>
<dbReference type="PROSITE" id="PS50404">
    <property type="entry name" value="GST_NTER"/>
    <property type="match status" value="1"/>
</dbReference>
<proteinExistence type="predicted"/>
<dbReference type="SUPFAM" id="SSF52833">
    <property type="entry name" value="Thioredoxin-like"/>
    <property type="match status" value="1"/>
</dbReference>
<accession>A0A917KQF9</accession>
<dbReference type="InterPro" id="IPR045073">
    <property type="entry name" value="Omega/Tau-like"/>
</dbReference>
<dbReference type="SFLD" id="SFLDS00019">
    <property type="entry name" value="Glutathione_Transferase_(cytos"/>
    <property type="match status" value="1"/>
</dbReference>
<dbReference type="Pfam" id="PF13417">
    <property type="entry name" value="GST_N_3"/>
    <property type="match status" value="1"/>
</dbReference>
<evidence type="ECO:0000259" key="4">
    <source>
        <dbReference type="PROSITE" id="PS50404"/>
    </source>
</evidence>
<dbReference type="InterPro" id="IPR054416">
    <property type="entry name" value="GST_UstS-like_C"/>
</dbReference>
<dbReference type="InterPro" id="IPR004045">
    <property type="entry name" value="Glutathione_S-Trfase_N"/>
</dbReference>
<dbReference type="Gene3D" id="3.40.30.10">
    <property type="entry name" value="Glutaredoxin"/>
    <property type="match status" value="1"/>
</dbReference>
<dbReference type="CDD" id="cd03202">
    <property type="entry name" value="GST_C_etherase_LigE"/>
    <property type="match status" value="1"/>
</dbReference>
<gene>
    <name evidence="6" type="primary">ligE</name>
    <name evidence="6" type="ORF">GCM10011320_34800</name>
</gene>
<dbReference type="PROSITE" id="PS50405">
    <property type="entry name" value="GST_CTER"/>
    <property type="match status" value="1"/>
</dbReference>
<organism evidence="6 7">
    <name type="scientific">Neoroseomonas lacus</name>
    <dbReference type="NCBI Taxonomy" id="287609"/>
    <lineage>
        <taxon>Bacteria</taxon>
        <taxon>Pseudomonadati</taxon>
        <taxon>Pseudomonadota</taxon>
        <taxon>Alphaproteobacteria</taxon>
        <taxon>Acetobacterales</taxon>
        <taxon>Acetobacteraceae</taxon>
        <taxon>Neoroseomonas</taxon>
    </lineage>
</organism>
<name>A0A917KQF9_9PROT</name>
<evidence type="ECO:0000256" key="1">
    <source>
        <dbReference type="ARBA" id="ARBA00012452"/>
    </source>
</evidence>
<dbReference type="SUPFAM" id="SSF47616">
    <property type="entry name" value="GST C-terminal domain-like"/>
    <property type="match status" value="1"/>
</dbReference>
<evidence type="ECO:0000313" key="7">
    <source>
        <dbReference type="Proteomes" id="UP000661507"/>
    </source>
</evidence>
<evidence type="ECO:0000259" key="5">
    <source>
        <dbReference type="PROSITE" id="PS50405"/>
    </source>
</evidence>
<protein>
    <recommendedName>
        <fullName evidence="1">glutathione transferase</fullName>
        <ecNumber evidence="1">2.5.1.18</ecNumber>
    </recommendedName>
</protein>
<comment type="catalytic activity">
    <reaction evidence="3">
        <text>RX + glutathione = an S-substituted glutathione + a halide anion + H(+)</text>
        <dbReference type="Rhea" id="RHEA:16437"/>
        <dbReference type="ChEBI" id="CHEBI:15378"/>
        <dbReference type="ChEBI" id="CHEBI:16042"/>
        <dbReference type="ChEBI" id="CHEBI:17792"/>
        <dbReference type="ChEBI" id="CHEBI:57925"/>
        <dbReference type="ChEBI" id="CHEBI:90779"/>
        <dbReference type="EC" id="2.5.1.18"/>
    </reaction>
</comment>
<dbReference type="PANTHER" id="PTHR11260">
    <property type="entry name" value="GLUTATHIONE S-TRANSFERASE, GST, SUPERFAMILY, GST DOMAIN CONTAINING"/>
    <property type="match status" value="1"/>
</dbReference>
<comment type="caution">
    <text evidence="6">The sequence shown here is derived from an EMBL/GenBank/DDBJ whole genome shotgun (WGS) entry which is preliminary data.</text>
</comment>
<dbReference type="PANTHER" id="PTHR11260:SF676">
    <property type="entry name" value="GLUTATHIONE S-TRANSFERASE U8"/>
    <property type="match status" value="1"/>
</dbReference>
<sequence>MAMALKLYELCGTDASRVFSPFCWRIRMALIIKGLDFESVPWRFTETERLAFAAHDKVPVLVDGDRAVPESWDIVQYLDATRPSTPSLLRGNPAPYLFVAAWNDTVLQPGVAKLIVSDIPALLGDMERPYFVESREKRFGMPLAQVTEGREEKLPAFRATLQPLRQALKGRDFLGGDKPDYADCIVFGSFMWARSVSPLRLLAEDDALHAWRERMLDLSDGAARRAPCFGG</sequence>
<reference evidence="6" key="2">
    <citation type="submission" date="2020-09" db="EMBL/GenBank/DDBJ databases">
        <authorList>
            <person name="Sun Q."/>
            <person name="Zhou Y."/>
        </authorList>
    </citation>
    <scope>NUCLEOTIDE SEQUENCE</scope>
    <source>
        <strain evidence="6">CGMCC 1.3617</strain>
    </source>
</reference>
<dbReference type="Gene3D" id="1.20.1050.10">
    <property type="match status" value="1"/>
</dbReference>
<dbReference type="AlphaFoldDB" id="A0A917KQF9"/>
<feature type="domain" description="GST N-terminal" evidence="4">
    <location>
        <begin position="10"/>
        <end position="86"/>
    </location>
</feature>